<organism evidence="2 3">
    <name type="scientific">Leishmania martiniquensis</name>
    <dbReference type="NCBI Taxonomy" id="1580590"/>
    <lineage>
        <taxon>Eukaryota</taxon>
        <taxon>Discoba</taxon>
        <taxon>Euglenozoa</taxon>
        <taxon>Kinetoplastea</taxon>
        <taxon>Metakinetoplastina</taxon>
        <taxon>Trypanosomatida</taxon>
        <taxon>Trypanosomatidae</taxon>
        <taxon>Leishmaniinae</taxon>
        <taxon>Leishmania</taxon>
    </lineage>
</organism>
<evidence type="ECO:0000256" key="1">
    <source>
        <dbReference type="SAM" id="MobiDB-lite"/>
    </source>
</evidence>
<gene>
    <name evidence="2" type="ORF">LSCM1_01904</name>
</gene>
<dbReference type="AlphaFoldDB" id="A0A836GVM9"/>
<feature type="compositionally biased region" description="Low complexity" evidence="1">
    <location>
        <begin position="462"/>
        <end position="497"/>
    </location>
</feature>
<feature type="region of interest" description="Disordered" evidence="1">
    <location>
        <begin position="140"/>
        <end position="360"/>
    </location>
</feature>
<accession>A0A836GVM9</accession>
<reference evidence="2 3" key="1">
    <citation type="submission" date="2021-03" db="EMBL/GenBank/DDBJ databases">
        <title>Leishmania (Mundinia) martiniquensis Genome sequencing and assembly.</title>
        <authorList>
            <person name="Almutairi H."/>
            <person name="Gatherer D."/>
        </authorList>
    </citation>
    <scope>NUCLEOTIDE SEQUENCE [LARGE SCALE GENOMIC DNA]</scope>
    <source>
        <strain evidence="2">LSCM1</strain>
    </source>
</reference>
<feature type="compositionally biased region" description="Polar residues" evidence="1">
    <location>
        <begin position="320"/>
        <end position="329"/>
    </location>
</feature>
<feature type="compositionally biased region" description="Polar residues" evidence="1">
    <location>
        <begin position="143"/>
        <end position="160"/>
    </location>
</feature>
<feature type="compositionally biased region" description="Basic residues" evidence="1">
    <location>
        <begin position="303"/>
        <end position="312"/>
    </location>
</feature>
<evidence type="ECO:0000313" key="2">
    <source>
        <dbReference type="EMBL" id="KAG5470658.1"/>
    </source>
</evidence>
<dbReference type="KEGG" id="lmat:92512014"/>
<feature type="compositionally biased region" description="Basic residues" evidence="1">
    <location>
        <begin position="442"/>
        <end position="456"/>
    </location>
</feature>
<proteinExistence type="predicted"/>
<feature type="region of interest" description="Disordered" evidence="1">
    <location>
        <begin position="436"/>
        <end position="562"/>
    </location>
</feature>
<feature type="compositionally biased region" description="Low complexity" evidence="1">
    <location>
        <begin position="218"/>
        <end position="230"/>
    </location>
</feature>
<keyword evidence="3" id="KW-1185">Reference proteome</keyword>
<dbReference type="GeneID" id="92512014"/>
<name>A0A836GVM9_9TRYP</name>
<sequence>MLPHSCYPNSAAGAPSHTQQPMVCPNGVAYVPAGHPAAHVHAAHDCFGVGAVSSIPFQHLSPAAVRAVSPKMAAAGHLGTAYAGSCTALRPSAGFYPPYAALRQYAPQQPQVTGVMPGQVPPSPQRQSIAFGTAAPACVTPRRSASTSGPSCGLQSSSVCVSPPERRREGRRSARHRHGEAAETPKSVAQLPSSSRHGGRGGQRERSHHRDDTPANGARSARAPSSSTTAKFWEGLPCPPSGPNMQSLPVSPVAAGGATPRESRDGGGRRRRLRRATGRSERRRDASPRSQSDQQIHLGMKEPHRRRRHCRGHRDSARRNVNQSESASPRSAADLADISRHERSSNRYSSHWDSPTNIAAGNTSTAVGVAVSSRGPKDATNVGTPALHLATAGSTMMVAAPQPQEIIPDVLSAHRVASNSSPVSVVAVAPSSAIQPAATLKDRRHHRRYRDRRRARQASLTRSDGSSDAASSRSSSSYSSPSSSSGSASVSRSASASSRDHRRRRCRDRQERRGGQRLPHSSSPPLDFRRMPGDHTGGAPASPVNDSASVAPVSKKRGGGGGILKFFRRSKSAVAVADPMAVGNAGASGGKAAVMVPFMVPQKVLYSTPIGLYDTFVPSRVVMTGQQQRKVSSRSKSLLQCPGDHWQGHSQHPVSAGGAMVWRAPPQQGGGSNIPSGDPRCAVVPPAKSKGLFGGLFRKKNVTTDLSTAAVTSVEATDARQVSGWVSPSTYPSVSGTPQNFTMNAASGIGCATPPAPLHPTPPGGAHAAAFLDGTTATNLAFVPKSGIFGRFTKKGKAAVAQQQWLQLLQQMEAQRQLQLQKQIGDQQSCGDRGRHRRESHDQASAVDQRGGRESRQRTSGNRNGNAGGRGRSRHYAPPPTAS</sequence>
<evidence type="ECO:0000313" key="3">
    <source>
        <dbReference type="Proteomes" id="UP000673552"/>
    </source>
</evidence>
<feature type="compositionally biased region" description="Basic and acidic residues" evidence="1">
    <location>
        <begin position="278"/>
        <end position="287"/>
    </location>
</feature>
<protein>
    <submittedName>
        <fullName evidence="2">Uncharacterized protein</fullName>
    </submittedName>
</protein>
<comment type="caution">
    <text evidence="2">The sequence shown here is derived from an EMBL/GenBank/DDBJ whole genome shotgun (WGS) entry which is preliminary data.</text>
</comment>
<dbReference type="OrthoDB" id="268028at2759"/>
<dbReference type="RefSeq" id="XP_067176051.1">
    <property type="nucleotide sequence ID" value="XM_067319502.1"/>
</dbReference>
<dbReference type="Proteomes" id="UP000673552">
    <property type="component" value="Chromosome 32"/>
</dbReference>
<dbReference type="EMBL" id="JAFEUZ010000032">
    <property type="protein sequence ID" value="KAG5470658.1"/>
    <property type="molecule type" value="Genomic_DNA"/>
</dbReference>
<feature type="region of interest" description="Disordered" evidence="1">
    <location>
        <begin position="825"/>
        <end position="883"/>
    </location>
</feature>
<feature type="compositionally biased region" description="Polar residues" evidence="1">
    <location>
        <begin position="346"/>
        <end position="360"/>
    </location>
</feature>
<feature type="compositionally biased region" description="Basic and acidic residues" evidence="1">
    <location>
        <begin position="202"/>
        <end position="213"/>
    </location>
</feature>